<gene>
    <name evidence="2" type="ORF">CYBJADRAFT_168735</name>
</gene>
<evidence type="ECO:0000313" key="3">
    <source>
        <dbReference type="Proteomes" id="UP000094389"/>
    </source>
</evidence>
<dbReference type="RefSeq" id="XP_020069486.1">
    <property type="nucleotide sequence ID" value="XM_020215485.1"/>
</dbReference>
<protein>
    <submittedName>
        <fullName evidence="2">Uncharacterized protein</fullName>
    </submittedName>
</protein>
<name>A0A1E4RYV8_CYBJN</name>
<evidence type="ECO:0000256" key="1">
    <source>
        <dbReference type="SAM" id="Phobius"/>
    </source>
</evidence>
<keyword evidence="1" id="KW-0472">Membrane</keyword>
<keyword evidence="1" id="KW-0812">Transmembrane</keyword>
<proteinExistence type="predicted"/>
<organism evidence="2 3">
    <name type="scientific">Cyberlindnera jadinii (strain ATCC 18201 / CBS 1600 / BCRC 20928 / JCM 3617 / NBRC 0987 / NRRL Y-1542)</name>
    <name type="common">Torula yeast</name>
    <name type="synonym">Candida utilis</name>
    <dbReference type="NCBI Taxonomy" id="983966"/>
    <lineage>
        <taxon>Eukaryota</taxon>
        <taxon>Fungi</taxon>
        <taxon>Dikarya</taxon>
        <taxon>Ascomycota</taxon>
        <taxon>Saccharomycotina</taxon>
        <taxon>Saccharomycetes</taxon>
        <taxon>Phaffomycetales</taxon>
        <taxon>Phaffomycetaceae</taxon>
        <taxon>Cyberlindnera</taxon>
    </lineage>
</organism>
<evidence type="ECO:0000313" key="2">
    <source>
        <dbReference type="EMBL" id="ODV72447.1"/>
    </source>
</evidence>
<dbReference type="GeneID" id="30989881"/>
<feature type="transmembrane region" description="Helical" evidence="1">
    <location>
        <begin position="21"/>
        <end position="46"/>
    </location>
</feature>
<accession>A0A1E4RYV8</accession>
<dbReference type="Proteomes" id="UP000094389">
    <property type="component" value="Unassembled WGS sequence"/>
</dbReference>
<dbReference type="AlphaFoldDB" id="A0A1E4RYV8"/>
<keyword evidence="3" id="KW-1185">Reference proteome</keyword>
<reference evidence="2 3" key="1">
    <citation type="journal article" date="2016" name="Proc. Natl. Acad. Sci. U.S.A.">
        <title>Comparative genomics of biotechnologically important yeasts.</title>
        <authorList>
            <person name="Riley R."/>
            <person name="Haridas S."/>
            <person name="Wolfe K.H."/>
            <person name="Lopes M.R."/>
            <person name="Hittinger C.T."/>
            <person name="Goeker M."/>
            <person name="Salamov A.A."/>
            <person name="Wisecaver J.H."/>
            <person name="Long T.M."/>
            <person name="Calvey C.H."/>
            <person name="Aerts A.L."/>
            <person name="Barry K.W."/>
            <person name="Choi C."/>
            <person name="Clum A."/>
            <person name="Coughlan A.Y."/>
            <person name="Deshpande S."/>
            <person name="Douglass A.P."/>
            <person name="Hanson S.J."/>
            <person name="Klenk H.-P."/>
            <person name="LaButti K.M."/>
            <person name="Lapidus A."/>
            <person name="Lindquist E.A."/>
            <person name="Lipzen A.M."/>
            <person name="Meier-Kolthoff J.P."/>
            <person name="Ohm R.A."/>
            <person name="Otillar R.P."/>
            <person name="Pangilinan J.L."/>
            <person name="Peng Y."/>
            <person name="Rokas A."/>
            <person name="Rosa C.A."/>
            <person name="Scheuner C."/>
            <person name="Sibirny A.A."/>
            <person name="Slot J.C."/>
            <person name="Stielow J.B."/>
            <person name="Sun H."/>
            <person name="Kurtzman C.P."/>
            <person name="Blackwell M."/>
            <person name="Grigoriev I.V."/>
            <person name="Jeffries T.W."/>
        </authorList>
    </citation>
    <scope>NUCLEOTIDE SEQUENCE [LARGE SCALE GENOMIC DNA]</scope>
    <source>
        <strain evidence="3">ATCC 18201 / CBS 1600 / BCRC 20928 / JCM 3617 / NBRC 0987 / NRRL Y-1542</strain>
    </source>
</reference>
<keyword evidence="1" id="KW-1133">Transmembrane helix</keyword>
<dbReference type="EMBL" id="KV453935">
    <property type="protein sequence ID" value="ODV72447.1"/>
    <property type="molecule type" value="Genomic_DNA"/>
</dbReference>
<sequence>MDVSISTWSKLTYVTVTRGDLWFSLALSSLIIGICVFMSMLGIVMWQGNKTEYQPVPPATATNESGRLYTSQENLDEIIEVSGERAHG</sequence>